<feature type="active site" description="Charge relay system" evidence="4">
    <location>
        <position position="229"/>
    </location>
</feature>
<evidence type="ECO:0000256" key="1">
    <source>
        <dbReference type="ARBA" id="ARBA00010884"/>
    </source>
</evidence>
<dbReference type="Gene3D" id="3.40.50.1820">
    <property type="entry name" value="alpha/beta hydrolase"/>
    <property type="match status" value="1"/>
</dbReference>
<protein>
    <submittedName>
        <fullName evidence="6">Alpha/beta fold hydrolase</fullName>
    </submittedName>
</protein>
<keyword evidence="7" id="KW-1185">Reference proteome</keyword>
<dbReference type="InterPro" id="IPR050960">
    <property type="entry name" value="AB_hydrolase_4_sf"/>
</dbReference>
<feature type="domain" description="AB hydrolase-1" evidence="5">
    <location>
        <begin position="23"/>
        <end position="259"/>
    </location>
</feature>
<evidence type="ECO:0000256" key="2">
    <source>
        <dbReference type="ARBA" id="ARBA00022487"/>
    </source>
</evidence>
<gene>
    <name evidence="6" type="ORF">HBA54_00265</name>
</gene>
<evidence type="ECO:0000259" key="5">
    <source>
        <dbReference type="Pfam" id="PF00561"/>
    </source>
</evidence>
<feature type="active site" description="Charge relay system" evidence="4">
    <location>
        <position position="105"/>
    </location>
</feature>
<dbReference type="PROSITE" id="PS01133">
    <property type="entry name" value="UPF0017"/>
    <property type="match status" value="1"/>
</dbReference>
<sequence length="285" mass="31444">MRDGSGDRLVAKLHEPAEPRRGLVVLVHGLTGCEDSFYIRVSTQYWLSSGYAVLRLNLRGAGPSRPLCRLHYHAGRSADLRDALESLRALAPQLLNRGIFLVGYSLGANLLIRFLAEEASAFPVVAGACVSAPIDLKAAQRRIMDSRNWIYHRYLLARMREEALAAPVPLSEDERNAIYSAASVYDFDDQVVAPANGFTGADDYYARCSGLRFLSKIVCPTLAVHAENDPWIPAESYRHFDWTANPALSLAMPRAGGHVGFHAQGSDFTWHDQEIGRFFALAAAQ</sequence>
<keyword evidence="3 6" id="KW-0378">Hydrolase</keyword>
<dbReference type="PANTHER" id="PTHR10794:SF94">
    <property type="entry name" value="ESTERASE YHET-RELATED"/>
    <property type="match status" value="1"/>
</dbReference>
<dbReference type="AlphaFoldDB" id="A0A967C2Q2"/>
<feature type="active site" description="Charge relay system" evidence="4">
    <location>
        <position position="258"/>
    </location>
</feature>
<dbReference type="PROSITE" id="PS51257">
    <property type="entry name" value="PROKAR_LIPOPROTEIN"/>
    <property type="match status" value="1"/>
</dbReference>
<dbReference type="Pfam" id="PF00561">
    <property type="entry name" value="Abhydrolase_1"/>
    <property type="match status" value="1"/>
</dbReference>
<keyword evidence="2" id="KW-0719">Serine esterase</keyword>
<dbReference type="Proteomes" id="UP000761264">
    <property type="component" value="Unassembled WGS sequence"/>
</dbReference>
<dbReference type="InterPro" id="IPR000073">
    <property type="entry name" value="AB_hydrolase_1"/>
</dbReference>
<name>A0A967C2Q2_9PROT</name>
<organism evidence="6 7">
    <name type="scientific">Pelagibius litoralis</name>
    <dbReference type="NCBI Taxonomy" id="374515"/>
    <lineage>
        <taxon>Bacteria</taxon>
        <taxon>Pseudomonadati</taxon>
        <taxon>Pseudomonadota</taxon>
        <taxon>Alphaproteobacteria</taxon>
        <taxon>Rhodospirillales</taxon>
        <taxon>Rhodovibrionaceae</taxon>
        <taxon>Pelagibius</taxon>
    </lineage>
</organism>
<dbReference type="InterPro" id="IPR012020">
    <property type="entry name" value="ABHD4"/>
</dbReference>
<reference evidence="6" key="1">
    <citation type="submission" date="2020-03" db="EMBL/GenBank/DDBJ databases">
        <title>Genome of Pelagibius litoralis DSM 21314T.</title>
        <authorList>
            <person name="Wang G."/>
        </authorList>
    </citation>
    <scope>NUCLEOTIDE SEQUENCE</scope>
    <source>
        <strain evidence="6">DSM 21314</strain>
    </source>
</reference>
<dbReference type="GO" id="GO:0034338">
    <property type="term" value="F:short-chain carboxylesterase activity"/>
    <property type="evidence" value="ECO:0007669"/>
    <property type="project" value="TreeGrafter"/>
</dbReference>
<accession>A0A967C2Q2</accession>
<dbReference type="SUPFAM" id="SSF53474">
    <property type="entry name" value="alpha/beta-Hydrolases"/>
    <property type="match status" value="1"/>
</dbReference>
<dbReference type="GO" id="GO:0047372">
    <property type="term" value="F:monoacylglycerol lipase activity"/>
    <property type="evidence" value="ECO:0007669"/>
    <property type="project" value="TreeGrafter"/>
</dbReference>
<dbReference type="EMBL" id="JAAQPH010000001">
    <property type="protein sequence ID" value="NIA67020.1"/>
    <property type="molecule type" value="Genomic_DNA"/>
</dbReference>
<evidence type="ECO:0000313" key="6">
    <source>
        <dbReference type="EMBL" id="NIA67020.1"/>
    </source>
</evidence>
<evidence type="ECO:0000256" key="4">
    <source>
        <dbReference type="PIRSR" id="PIRSR005211-1"/>
    </source>
</evidence>
<dbReference type="InterPro" id="IPR000952">
    <property type="entry name" value="AB_hydrolase_4_CS"/>
</dbReference>
<proteinExistence type="inferred from homology"/>
<comment type="caution">
    <text evidence="6">The sequence shown here is derived from an EMBL/GenBank/DDBJ whole genome shotgun (WGS) entry which is preliminary data.</text>
</comment>
<comment type="similarity">
    <text evidence="1">Belongs to the AB hydrolase superfamily. AB hydrolase 4 family.</text>
</comment>
<evidence type="ECO:0000256" key="3">
    <source>
        <dbReference type="ARBA" id="ARBA00022801"/>
    </source>
</evidence>
<evidence type="ECO:0000313" key="7">
    <source>
        <dbReference type="Proteomes" id="UP000761264"/>
    </source>
</evidence>
<dbReference type="PANTHER" id="PTHR10794">
    <property type="entry name" value="ABHYDROLASE DOMAIN-CONTAINING PROTEIN"/>
    <property type="match status" value="1"/>
</dbReference>
<dbReference type="PIRSF" id="PIRSF005211">
    <property type="entry name" value="Ab_hydro_YheT"/>
    <property type="match status" value="1"/>
</dbReference>
<dbReference type="InterPro" id="IPR029058">
    <property type="entry name" value="AB_hydrolase_fold"/>
</dbReference>